<dbReference type="Gene3D" id="1.10.10.10">
    <property type="entry name" value="Winged helix-like DNA-binding domain superfamily/Winged helix DNA-binding domain"/>
    <property type="match status" value="1"/>
</dbReference>
<feature type="modified residue" description="4-aspartylphosphate" evidence="4">
    <location>
        <position position="51"/>
    </location>
</feature>
<accession>J0QTS1</accession>
<evidence type="ECO:0000259" key="7">
    <source>
        <dbReference type="PROSITE" id="PS51755"/>
    </source>
</evidence>
<evidence type="ECO:0000256" key="2">
    <source>
        <dbReference type="ARBA" id="ARBA00023125"/>
    </source>
</evidence>
<dbReference type="Gene3D" id="6.10.250.690">
    <property type="match status" value="1"/>
</dbReference>
<dbReference type="Proteomes" id="UP000008952">
    <property type="component" value="Unassembled WGS sequence"/>
</dbReference>
<proteinExistence type="predicted"/>
<keyword evidence="3" id="KW-0804">Transcription</keyword>
<evidence type="ECO:0000313" key="8">
    <source>
        <dbReference type="EMBL" id="EJF89306.1"/>
    </source>
</evidence>
<name>J0QTS1_9HYPH</name>
<comment type="caution">
    <text evidence="8">The sequence shown here is derived from an EMBL/GenBank/DDBJ whole genome shotgun (WGS) entry which is preliminary data.</text>
</comment>
<dbReference type="GO" id="GO:0005829">
    <property type="term" value="C:cytosol"/>
    <property type="evidence" value="ECO:0007669"/>
    <property type="project" value="TreeGrafter"/>
</dbReference>
<evidence type="ECO:0000256" key="3">
    <source>
        <dbReference type="ARBA" id="ARBA00023163"/>
    </source>
</evidence>
<dbReference type="EMBL" id="AIMB01000008">
    <property type="protein sequence ID" value="EJF89306.1"/>
    <property type="molecule type" value="Genomic_DNA"/>
</dbReference>
<dbReference type="GO" id="GO:0000156">
    <property type="term" value="F:phosphorelay response regulator activity"/>
    <property type="evidence" value="ECO:0007669"/>
    <property type="project" value="TreeGrafter"/>
</dbReference>
<evidence type="ECO:0000259" key="6">
    <source>
        <dbReference type="PROSITE" id="PS50110"/>
    </source>
</evidence>
<dbReference type="Gene3D" id="3.40.50.2300">
    <property type="match status" value="1"/>
</dbReference>
<dbReference type="InterPro" id="IPR011006">
    <property type="entry name" value="CheY-like_superfamily"/>
</dbReference>
<sequence>MHILLVEDNEDLGEAIAARLKQLGHFIVWVQDGEDALITARAHDFDALVLDLMLPKKSGFEIIKALRHFGFSLPIVVITARSEIDDKLSLFDLGADDYLVKPFDFRELEARLRAAIRRLGGMTSNIVTIGNTRIDLAAHQLVIAGQEIEYNRREFKLLEILIHYLGRAVTKEMLMTRLFDIEDDVSFNAVEVYISRLRRKLEKADIEILTLRGIGYRVQERHGHSH</sequence>
<evidence type="ECO:0000256" key="5">
    <source>
        <dbReference type="PROSITE-ProRule" id="PRU01091"/>
    </source>
</evidence>
<feature type="DNA-binding region" description="OmpR/PhoB-type" evidence="5">
    <location>
        <begin position="124"/>
        <end position="220"/>
    </location>
</feature>
<dbReference type="RefSeq" id="WP_008040538.1">
    <property type="nucleotide sequence ID" value="NZ_JH725147.1"/>
</dbReference>
<dbReference type="PANTHER" id="PTHR48111">
    <property type="entry name" value="REGULATOR OF RPOS"/>
    <property type="match status" value="1"/>
</dbReference>
<dbReference type="Pfam" id="PF00486">
    <property type="entry name" value="Trans_reg_C"/>
    <property type="match status" value="1"/>
</dbReference>
<dbReference type="SMART" id="SM00448">
    <property type="entry name" value="REC"/>
    <property type="match status" value="1"/>
</dbReference>
<dbReference type="SMART" id="SM00862">
    <property type="entry name" value="Trans_reg_C"/>
    <property type="match status" value="1"/>
</dbReference>
<dbReference type="PROSITE" id="PS51755">
    <property type="entry name" value="OMPR_PHOB"/>
    <property type="match status" value="1"/>
</dbReference>
<dbReference type="CDD" id="cd00383">
    <property type="entry name" value="trans_reg_C"/>
    <property type="match status" value="1"/>
</dbReference>
<evidence type="ECO:0000313" key="9">
    <source>
        <dbReference type="Proteomes" id="UP000008952"/>
    </source>
</evidence>
<feature type="domain" description="OmpR/PhoB-type" evidence="7">
    <location>
        <begin position="124"/>
        <end position="220"/>
    </location>
</feature>
<dbReference type="GO" id="GO:0032993">
    <property type="term" value="C:protein-DNA complex"/>
    <property type="evidence" value="ECO:0007669"/>
    <property type="project" value="TreeGrafter"/>
</dbReference>
<dbReference type="SUPFAM" id="SSF52172">
    <property type="entry name" value="CheY-like"/>
    <property type="match status" value="1"/>
</dbReference>
<dbReference type="PATRIC" id="fig|1094558.3.peg.1990"/>
<dbReference type="InterPro" id="IPR036388">
    <property type="entry name" value="WH-like_DNA-bd_sf"/>
</dbReference>
<dbReference type="HOGENOM" id="CLU_000445_30_1_5"/>
<dbReference type="PANTHER" id="PTHR48111:SF67">
    <property type="entry name" value="TRANSCRIPTIONAL REGULATORY PROTEIN TCTD"/>
    <property type="match status" value="1"/>
</dbReference>
<organism evidence="8 9">
    <name type="scientific">Bartonella tamiae Th239</name>
    <dbReference type="NCBI Taxonomy" id="1094558"/>
    <lineage>
        <taxon>Bacteria</taxon>
        <taxon>Pseudomonadati</taxon>
        <taxon>Pseudomonadota</taxon>
        <taxon>Alphaproteobacteria</taxon>
        <taxon>Hyphomicrobiales</taxon>
        <taxon>Bartonellaceae</taxon>
        <taxon>Bartonella</taxon>
    </lineage>
</organism>
<keyword evidence="1" id="KW-0805">Transcription regulation</keyword>
<dbReference type="GO" id="GO:0000976">
    <property type="term" value="F:transcription cis-regulatory region binding"/>
    <property type="evidence" value="ECO:0007669"/>
    <property type="project" value="TreeGrafter"/>
</dbReference>
<dbReference type="InterPro" id="IPR001867">
    <property type="entry name" value="OmpR/PhoB-type_DNA-bd"/>
</dbReference>
<reference evidence="8 9" key="1">
    <citation type="submission" date="2012-03" db="EMBL/GenBank/DDBJ databases">
        <title>The Genome Sequence of Bartonella tamiae Th239.</title>
        <authorList>
            <consortium name="The Broad Institute Genome Sequencing Platform"/>
            <consortium name="The Broad Institute Genome Sequencing Center for Infectious Disease"/>
            <person name="Feldgarden M."/>
            <person name="Kirby J."/>
            <person name="Kosoy M."/>
            <person name="Birtles R."/>
            <person name="Probert W.S."/>
            <person name="Chiaraviglio L."/>
            <person name="Young S.K."/>
            <person name="Zeng Q."/>
            <person name="Gargeya S."/>
            <person name="Fitzgerald M."/>
            <person name="Haas B."/>
            <person name="Abouelleil A."/>
            <person name="Alvarado L."/>
            <person name="Arachchi H.M."/>
            <person name="Berlin A."/>
            <person name="Chapman S.B."/>
            <person name="Gearin G."/>
            <person name="Goldberg J."/>
            <person name="Griggs A."/>
            <person name="Gujja S."/>
            <person name="Hansen M."/>
            <person name="Heiman D."/>
            <person name="Howarth C."/>
            <person name="Larimer J."/>
            <person name="Lui A."/>
            <person name="MacDonald P.J.P."/>
            <person name="McCowen C."/>
            <person name="Montmayeur A."/>
            <person name="Murphy C."/>
            <person name="Neiman D."/>
            <person name="Pearson M."/>
            <person name="Priest M."/>
            <person name="Roberts A."/>
            <person name="Saif S."/>
            <person name="Shea T."/>
            <person name="Sisk P."/>
            <person name="Stolte C."/>
            <person name="Sykes S."/>
            <person name="Wortman J."/>
            <person name="Nusbaum C."/>
            <person name="Birren B."/>
        </authorList>
    </citation>
    <scope>NUCLEOTIDE SEQUENCE [LARGE SCALE GENOMIC DNA]</scope>
    <source>
        <strain evidence="8 9">Th239</strain>
    </source>
</reference>
<protein>
    <submittedName>
        <fullName evidence="8">Uncharacterized protein</fullName>
    </submittedName>
</protein>
<dbReference type="Pfam" id="PF00072">
    <property type="entry name" value="Response_reg"/>
    <property type="match status" value="1"/>
</dbReference>
<keyword evidence="2 5" id="KW-0238">DNA-binding</keyword>
<dbReference type="GO" id="GO:0006355">
    <property type="term" value="P:regulation of DNA-templated transcription"/>
    <property type="evidence" value="ECO:0007669"/>
    <property type="project" value="InterPro"/>
</dbReference>
<dbReference type="STRING" id="1094558.ME5_01857"/>
<dbReference type="InterPro" id="IPR039420">
    <property type="entry name" value="WalR-like"/>
</dbReference>
<dbReference type="OrthoDB" id="5297525at2"/>
<feature type="domain" description="Response regulatory" evidence="6">
    <location>
        <begin position="2"/>
        <end position="116"/>
    </location>
</feature>
<evidence type="ECO:0000256" key="1">
    <source>
        <dbReference type="ARBA" id="ARBA00023015"/>
    </source>
</evidence>
<dbReference type="PROSITE" id="PS50110">
    <property type="entry name" value="RESPONSE_REGULATORY"/>
    <property type="match status" value="1"/>
</dbReference>
<dbReference type="eggNOG" id="COG0745">
    <property type="taxonomic scope" value="Bacteria"/>
</dbReference>
<evidence type="ECO:0000256" key="4">
    <source>
        <dbReference type="PROSITE-ProRule" id="PRU00169"/>
    </source>
</evidence>
<gene>
    <name evidence="8" type="ORF">ME5_01857</name>
</gene>
<dbReference type="AlphaFoldDB" id="J0QTS1"/>
<keyword evidence="4" id="KW-0597">Phosphoprotein</keyword>
<dbReference type="InterPro" id="IPR001789">
    <property type="entry name" value="Sig_transdc_resp-reg_receiver"/>
</dbReference>
<keyword evidence="9" id="KW-1185">Reference proteome</keyword>